<evidence type="ECO:0000256" key="1">
    <source>
        <dbReference type="PIRNR" id="PIRNR006221"/>
    </source>
</evidence>
<dbReference type="RefSeq" id="WP_044077473.1">
    <property type="nucleotide sequence ID" value="NZ_KB235944.1"/>
</dbReference>
<dbReference type="Pfam" id="PF03881">
    <property type="entry name" value="Fructosamin_kin"/>
    <property type="match status" value="1"/>
</dbReference>
<evidence type="ECO:0000313" key="2">
    <source>
        <dbReference type="EMBL" id="KKJ00860.1"/>
    </source>
</evidence>
<dbReference type="PIRSF" id="PIRSF006221">
    <property type="entry name" value="Ketosamine-3-kinase"/>
    <property type="match status" value="1"/>
</dbReference>
<reference evidence="2" key="1">
    <citation type="submission" date="2012-04" db="EMBL/GenBank/DDBJ databases">
        <authorList>
            <person name="Borisov I.G."/>
            <person name="Ivanikova N.V."/>
            <person name="Pinevich A.V."/>
        </authorList>
    </citation>
    <scope>NUCLEOTIDE SEQUENCE</scope>
    <source>
        <strain evidence="2">CALU 1027</strain>
    </source>
</reference>
<dbReference type="Gene3D" id="3.90.1200.10">
    <property type="match status" value="1"/>
</dbReference>
<evidence type="ECO:0008006" key="4">
    <source>
        <dbReference type="Google" id="ProtNLM"/>
    </source>
</evidence>
<accession>A0A0M2PXH6</accession>
<dbReference type="eggNOG" id="COG3001">
    <property type="taxonomic scope" value="Bacteria"/>
</dbReference>
<keyword evidence="3" id="KW-1185">Reference proteome</keyword>
<sequence>MWEPIAQHIRHATQQPFDLQSPRSVSGGCINRGYHLQDSQGRNYFAKLNNPGLAEMFAAEALGLQQIQAAQAVTVPTPICWGSTDQAAYLVLEWLDLGGSSGPAAATLGRQLAQLHRRAVSGQGFGWDRNNTIGSTPQLNPWTADWAEFWAEQRIGYQLKLGRRQGGHFPQGSRLLDRIPQLLADHHPQASLVHGDLWGGNGAVLRSGAPVIFDPAVYYGDREVDLAMTELFGGFSAAFYGGYRAEWPLDSGYDRRKPLYNLYHILNHFNLFGGSYESQANALIDRLLSTPIDSYRPLAPDRSGTIGHDRA</sequence>
<evidence type="ECO:0000313" key="3">
    <source>
        <dbReference type="Proteomes" id="UP000034681"/>
    </source>
</evidence>
<dbReference type="STRING" id="317619.GCA_000332315_04547"/>
<comment type="caution">
    <text evidence="2">The sequence shown here is derived from an EMBL/GenBank/DDBJ whole genome shotgun (WGS) entry which is preliminary data.</text>
</comment>
<dbReference type="EMBL" id="AJTX02000003">
    <property type="protein sequence ID" value="KKJ00860.1"/>
    <property type="molecule type" value="Genomic_DNA"/>
</dbReference>
<dbReference type="PANTHER" id="PTHR12149">
    <property type="entry name" value="FRUCTOSAMINE 3 KINASE-RELATED PROTEIN"/>
    <property type="match status" value="1"/>
</dbReference>
<comment type="similarity">
    <text evidence="1">Belongs to the fructosamine kinase family.</text>
</comment>
<name>A0A0M2PXH6_PROHO</name>
<dbReference type="PANTHER" id="PTHR12149:SF8">
    <property type="entry name" value="PROTEIN-RIBULOSAMINE 3-KINASE"/>
    <property type="match status" value="1"/>
</dbReference>
<dbReference type="Gene3D" id="3.30.200.20">
    <property type="entry name" value="Phosphorylase Kinase, domain 1"/>
    <property type="match status" value="1"/>
</dbReference>
<protein>
    <recommendedName>
        <fullName evidence="4">Fructosamine kinase</fullName>
    </recommendedName>
</protein>
<dbReference type="GO" id="GO:0016301">
    <property type="term" value="F:kinase activity"/>
    <property type="evidence" value="ECO:0007669"/>
    <property type="project" value="UniProtKB-UniRule"/>
</dbReference>
<dbReference type="InterPro" id="IPR011009">
    <property type="entry name" value="Kinase-like_dom_sf"/>
</dbReference>
<gene>
    <name evidence="2" type="ORF">PROH_05625</name>
</gene>
<keyword evidence="1" id="KW-0808">Transferase</keyword>
<organism evidence="2 3">
    <name type="scientific">Prochlorothrix hollandica PCC 9006 = CALU 1027</name>
    <dbReference type="NCBI Taxonomy" id="317619"/>
    <lineage>
        <taxon>Bacteria</taxon>
        <taxon>Bacillati</taxon>
        <taxon>Cyanobacteriota</taxon>
        <taxon>Cyanophyceae</taxon>
        <taxon>Prochlorotrichales</taxon>
        <taxon>Prochlorotrichaceae</taxon>
        <taxon>Prochlorothrix</taxon>
    </lineage>
</organism>
<dbReference type="OrthoDB" id="5291879at2"/>
<dbReference type="Proteomes" id="UP000034681">
    <property type="component" value="Unassembled WGS sequence"/>
</dbReference>
<dbReference type="InterPro" id="IPR016477">
    <property type="entry name" value="Fructo-/Ketosamine-3-kinase"/>
</dbReference>
<dbReference type="AlphaFoldDB" id="A0A0M2PXH6"/>
<keyword evidence="1" id="KW-0418">Kinase</keyword>
<proteinExistence type="inferred from homology"/>
<dbReference type="SUPFAM" id="SSF56112">
    <property type="entry name" value="Protein kinase-like (PK-like)"/>
    <property type="match status" value="1"/>
</dbReference>